<reference evidence="2" key="2">
    <citation type="submission" date="2023-07" db="EMBL/GenBank/DDBJ databases">
        <authorList>
            <person name="Bai X.-H."/>
            <person name="Wang H.-H."/>
            <person name="Wang J."/>
            <person name="Ma M.-Y."/>
            <person name="Hu H.-H."/>
            <person name="Song Z.-L."/>
            <person name="Ma H.-G."/>
            <person name="Fan Y."/>
            <person name="Du C.-Y."/>
            <person name="Xu J.-C."/>
        </authorList>
    </citation>
    <scope>NUCLEOTIDE SEQUENCE</scope>
    <source>
        <strain evidence="2">CZ1</strain>
    </source>
</reference>
<name>A0AA97ANX7_LEPBY</name>
<feature type="signal peptide" evidence="1">
    <location>
        <begin position="1"/>
        <end position="22"/>
    </location>
</feature>
<evidence type="ECO:0000313" key="2">
    <source>
        <dbReference type="EMBL" id="WNZ45262.1"/>
    </source>
</evidence>
<reference evidence="2" key="1">
    <citation type="journal article" date="2023" name="Plants (Basel)">
        <title>Genomic Analysis of Leptolyngbya boryana CZ1 Reveals Efficient Carbon Fixation Modules.</title>
        <authorList>
            <person name="Bai X."/>
            <person name="Wang H."/>
            <person name="Cheng W."/>
            <person name="Wang J."/>
            <person name="Ma M."/>
            <person name="Hu H."/>
            <person name="Song Z."/>
            <person name="Ma H."/>
            <person name="Fan Y."/>
            <person name="Du C."/>
            <person name="Xu J."/>
        </authorList>
    </citation>
    <scope>NUCLEOTIDE SEQUENCE</scope>
    <source>
        <strain evidence="2">CZ1</strain>
    </source>
</reference>
<sequence>MRQHLLNSTVVRALLLTSLAFGGSVLPVQSTPRPVIDSSFNSTDSQTIAEQVRKDAIATEKLDKTAKVVRLERAGRGDGWMYNPVPYWRIAIADQRQTLVYLTTQDGRFRALMLRNGKPAHPVGQTAQEIAPADMTTAALNQAMKYWGYPPTKNLPQIISEKATWASSCENISAPFPCDPVVRKGWKITVPLQQSRWVFRGETAQDLQLIERTSSIERRLPTQVRNEVKRIAGNHFQLSPAVVLVTNIELQTFADSCLGLGDLAKTCARQVFKGYRVEVAGKANHRQIYRISNDTKTARTEAIAGLPVRTDELPTAIALKVFRMAQTDLKRPIANLKIVRAEPTYNCFRNPTDPPNKACFPTQKINGWKVLVTNHQQLITYTLDLNGKLLNKKPS</sequence>
<keyword evidence="1" id="KW-0732">Signal</keyword>
<evidence type="ECO:0000256" key="1">
    <source>
        <dbReference type="SAM" id="SignalP"/>
    </source>
</evidence>
<gene>
    <name evidence="2" type="ORF">Q2T42_26085</name>
</gene>
<feature type="chain" id="PRO_5041647892" evidence="1">
    <location>
        <begin position="23"/>
        <end position="395"/>
    </location>
</feature>
<proteinExistence type="predicted"/>
<dbReference type="EMBL" id="CP130144">
    <property type="protein sequence ID" value="WNZ45262.1"/>
    <property type="molecule type" value="Genomic_DNA"/>
</dbReference>
<accession>A0AA97ANX7</accession>
<dbReference type="AlphaFoldDB" id="A0AA97ANX7"/>
<organism evidence="2">
    <name type="scientific">Leptolyngbya boryana CZ1</name>
    <dbReference type="NCBI Taxonomy" id="3060204"/>
    <lineage>
        <taxon>Bacteria</taxon>
        <taxon>Bacillati</taxon>
        <taxon>Cyanobacteriota</taxon>
        <taxon>Cyanophyceae</taxon>
        <taxon>Leptolyngbyales</taxon>
        <taxon>Leptolyngbyaceae</taxon>
        <taxon>Leptolyngbya group</taxon>
        <taxon>Leptolyngbya</taxon>
    </lineage>
</organism>
<dbReference type="RefSeq" id="WP_316426983.1">
    <property type="nucleotide sequence ID" value="NZ_CP130144.1"/>
</dbReference>
<protein>
    <submittedName>
        <fullName evidence="2">Uncharacterized protein</fullName>
    </submittedName>
</protein>